<dbReference type="EMBL" id="JAAMAY010000024">
    <property type="protein sequence ID" value="NTC29347.1"/>
    <property type="molecule type" value="Genomic_DNA"/>
</dbReference>
<dbReference type="PANTHER" id="PTHR43539:SF68">
    <property type="entry name" value="FLAVIN-BINDING MONOOXYGENASE-LIKE PROTEIN (AFU_ORTHOLOGUE AFUA_4G09220)"/>
    <property type="match status" value="1"/>
</dbReference>
<keyword evidence="1" id="KW-0560">Oxidoreductase</keyword>
<dbReference type="PRINTS" id="PR00411">
    <property type="entry name" value="PNDRDTASEI"/>
</dbReference>
<dbReference type="Gene3D" id="3.50.50.60">
    <property type="entry name" value="FAD/NAD(P)-binding domain"/>
    <property type="match status" value="1"/>
</dbReference>
<dbReference type="Proteomes" id="UP000702952">
    <property type="component" value="Unassembled WGS sequence"/>
</dbReference>
<dbReference type="SUPFAM" id="SSF54427">
    <property type="entry name" value="NTF2-like"/>
    <property type="match status" value="1"/>
</dbReference>
<reference evidence="2" key="1">
    <citation type="journal article" date="2020" name="Science">
        <title>Unexpected conservation and global transmission of agrobacterial virulence plasmids.</title>
        <authorList>
            <person name="Weisberg A.J."/>
            <person name="Davis E.W. 2nd"/>
            <person name="Tabima J."/>
            <person name="Belcher M.S."/>
            <person name="Miller M."/>
            <person name="Kuo C.H."/>
            <person name="Loper J.E."/>
            <person name="Grunwald N.J."/>
            <person name="Putnam M.L."/>
            <person name="Chang J.H."/>
        </authorList>
    </citation>
    <scope>NUCLEOTIDE SEQUENCE</scope>
    <source>
        <strain evidence="2">17-1853-1a</strain>
    </source>
</reference>
<comment type="caution">
    <text evidence="2">The sequence shown here is derived from an EMBL/GenBank/DDBJ whole genome shotgun (WGS) entry which is preliminary data.</text>
</comment>
<dbReference type="RefSeq" id="WP_065658876.1">
    <property type="nucleotide sequence ID" value="NZ_CP123840.1"/>
</dbReference>
<name>A0AA44F5T9_AGRTU</name>
<sequence>MSIDLKSTVPVRDVVDRWIAQLNNAIAHKDYGFAASLFSKDGYWRDIIALTWHIKTFHGSEEIEAMLKADFGTNGLRDFRIEGQPRYETLGEFGSTIEAFVAFETNRIIGRGYLRLIPDEDEGGYSAITFLTSAEELKGFPEKSLSHRKRDSHRATERDSKNWLDERIHDLSYDDRDPQVLIIGAGQAGLAVAARLRQLAVDTLVIDKIDRVGDNWRHRYHSLTLHNEICTNHLPYIPYPASWPVFIPKDKLANWMEFYADSMEINVWTKTAFLAGDYNDSEKKWDVTLRLPDGRIRKMRPSHVVMAVGVSGTPNIPEFDGKDAFNGRILHSSQHGSDVDVAGKKVLVVGSGTSAHDIAQDAYLRGADVTMLQRSSATVVSIEQSGLAYSAFRKNEGVRPIDETDLMVASVPYDLLRRLHGPLSRKMAEADRELLRGLEDAGFKLDNGEDDTGFFLKLVRYLGGYYIDVGASQLIIDGKIKLKSNVGVDRLVDRGVVFSDGELLETDVIVLGTGYRPLQHAVGKMFGPDIAERVGPIWGLGKDNELRNMWVRTTQPGLYIAGGTFTMCRFYSKVTALLIKAELEQLIE</sequence>
<dbReference type="SUPFAM" id="SSF51905">
    <property type="entry name" value="FAD/NAD(P)-binding domain"/>
    <property type="match status" value="1"/>
</dbReference>
<evidence type="ECO:0000313" key="3">
    <source>
        <dbReference type="Proteomes" id="UP000702952"/>
    </source>
</evidence>
<gene>
    <name evidence="2" type="ORF">G6M46_14455</name>
</gene>
<dbReference type="GO" id="GO:0004497">
    <property type="term" value="F:monooxygenase activity"/>
    <property type="evidence" value="ECO:0007669"/>
    <property type="project" value="TreeGrafter"/>
</dbReference>
<protein>
    <submittedName>
        <fullName evidence="2">NAD(P)/FAD-dependent oxidoreductase</fullName>
    </submittedName>
</protein>
<dbReference type="AlphaFoldDB" id="A0AA44F5T9"/>
<evidence type="ECO:0000256" key="1">
    <source>
        <dbReference type="ARBA" id="ARBA00023002"/>
    </source>
</evidence>
<dbReference type="Pfam" id="PF13738">
    <property type="entry name" value="Pyr_redox_3"/>
    <property type="match status" value="1"/>
</dbReference>
<dbReference type="InterPro" id="IPR050982">
    <property type="entry name" value="Auxin_biosynth/cation_transpt"/>
</dbReference>
<dbReference type="GO" id="GO:0050660">
    <property type="term" value="F:flavin adenine dinucleotide binding"/>
    <property type="evidence" value="ECO:0007669"/>
    <property type="project" value="TreeGrafter"/>
</dbReference>
<evidence type="ECO:0000313" key="2">
    <source>
        <dbReference type="EMBL" id="NTC29347.1"/>
    </source>
</evidence>
<organism evidence="2 3">
    <name type="scientific">Agrobacterium tumefaciens</name>
    <dbReference type="NCBI Taxonomy" id="358"/>
    <lineage>
        <taxon>Bacteria</taxon>
        <taxon>Pseudomonadati</taxon>
        <taxon>Pseudomonadota</taxon>
        <taxon>Alphaproteobacteria</taxon>
        <taxon>Hyphomicrobiales</taxon>
        <taxon>Rhizobiaceae</taxon>
        <taxon>Rhizobium/Agrobacterium group</taxon>
        <taxon>Agrobacterium</taxon>
        <taxon>Agrobacterium tumefaciens complex</taxon>
    </lineage>
</organism>
<proteinExistence type="predicted"/>
<dbReference type="InterPro" id="IPR036188">
    <property type="entry name" value="FAD/NAD-bd_sf"/>
</dbReference>
<dbReference type="InterPro" id="IPR032710">
    <property type="entry name" value="NTF2-like_dom_sf"/>
</dbReference>
<accession>A0AA44F5T9</accession>
<dbReference type="PANTHER" id="PTHR43539">
    <property type="entry name" value="FLAVIN-BINDING MONOOXYGENASE-LIKE PROTEIN (AFU_ORTHOLOGUE AFUA_4G09220)"/>
    <property type="match status" value="1"/>
</dbReference>